<feature type="region of interest" description="Disordered" evidence="1">
    <location>
        <begin position="1"/>
        <end position="36"/>
    </location>
</feature>
<feature type="compositionally biased region" description="Basic and acidic residues" evidence="1">
    <location>
        <begin position="7"/>
        <end position="26"/>
    </location>
</feature>
<dbReference type="EnsemblMetazoa" id="CLYHEMT004640.1">
    <property type="protein sequence ID" value="CLYHEMP004640.1"/>
    <property type="gene ID" value="CLYHEMG004640"/>
</dbReference>
<reference evidence="3" key="1">
    <citation type="submission" date="2021-01" db="UniProtKB">
        <authorList>
            <consortium name="EnsemblMetazoa"/>
        </authorList>
    </citation>
    <scope>IDENTIFICATION</scope>
</reference>
<keyword evidence="2" id="KW-0812">Transmembrane</keyword>
<evidence type="ECO:0000256" key="1">
    <source>
        <dbReference type="SAM" id="MobiDB-lite"/>
    </source>
</evidence>
<keyword evidence="2" id="KW-1133">Transmembrane helix</keyword>
<sequence>MFFSKLQADKFKAVDSERSVDQDKRNPSGQDVAEFSSSTKILQNNKVKVSKSLGKCSKKNEKPKTKVQWLSSIVIALVILVMALATHCYLKNMNLFLSCLDSIKKFWSAEPTPTPEVKPKPTGLEEILKNFILPIMVSMIMVLFFGLQYLLYQPKGYNFCREKYVLSAITVFGISTFGKHSIVESILKM</sequence>
<evidence type="ECO:0000313" key="3">
    <source>
        <dbReference type="EnsemblMetazoa" id="CLYHEMP004640.1"/>
    </source>
</evidence>
<evidence type="ECO:0000256" key="2">
    <source>
        <dbReference type="SAM" id="Phobius"/>
    </source>
</evidence>
<dbReference type="Proteomes" id="UP000594262">
    <property type="component" value="Unplaced"/>
</dbReference>
<dbReference type="AlphaFoldDB" id="A0A7M5V7A1"/>
<feature type="transmembrane region" description="Helical" evidence="2">
    <location>
        <begin position="131"/>
        <end position="152"/>
    </location>
</feature>
<proteinExistence type="predicted"/>
<feature type="transmembrane region" description="Helical" evidence="2">
    <location>
        <begin position="67"/>
        <end position="85"/>
    </location>
</feature>
<evidence type="ECO:0000313" key="4">
    <source>
        <dbReference type="Proteomes" id="UP000594262"/>
    </source>
</evidence>
<protein>
    <submittedName>
        <fullName evidence="3">Uncharacterized protein</fullName>
    </submittedName>
</protein>
<organism evidence="3 4">
    <name type="scientific">Clytia hemisphaerica</name>
    <dbReference type="NCBI Taxonomy" id="252671"/>
    <lineage>
        <taxon>Eukaryota</taxon>
        <taxon>Metazoa</taxon>
        <taxon>Cnidaria</taxon>
        <taxon>Hydrozoa</taxon>
        <taxon>Hydroidolina</taxon>
        <taxon>Leptothecata</taxon>
        <taxon>Obeliida</taxon>
        <taxon>Clytiidae</taxon>
        <taxon>Clytia</taxon>
    </lineage>
</organism>
<feature type="transmembrane region" description="Helical" evidence="2">
    <location>
        <begin position="164"/>
        <end position="183"/>
    </location>
</feature>
<name>A0A7M5V7A1_9CNID</name>
<keyword evidence="2" id="KW-0472">Membrane</keyword>
<keyword evidence="4" id="KW-1185">Reference proteome</keyword>
<accession>A0A7M5V7A1</accession>